<reference evidence="1 2" key="1">
    <citation type="submission" date="2020-08" db="EMBL/GenBank/DDBJ databases">
        <title>Genomic Encyclopedia of Type Strains, Phase IV (KMG-IV): sequencing the most valuable type-strain genomes for metagenomic binning, comparative biology and taxonomic classification.</title>
        <authorList>
            <person name="Goeker M."/>
        </authorList>
    </citation>
    <scope>NUCLEOTIDE SEQUENCE [LARGE SCALE GENOMIC DNA]</scope>
    <source>
        <strain evidence="1 2">DSM 103725</strain>
    </source>
</reference>
<dbReference type="Pfam" id="PF15887">
    <property type="entry name" value="Peptidase_Mx"/>
    <property type="match status" value="1"/>
</dbReference>
<keyword evidence="2" id="KW-1185">Reference proteome</keyword>
<proteinExistence type="predicted"/>
<evidence type="ECO:0008006" key="3">
    <source>
        <dbReference type="Google" id="ProtNLM"/>
    </source>
</evidence>
<evidence type="ECO:0000313" key="2">
    <source>
        <dbReference type="Proteomes" id="UP000541810"/>
    </source>
</evidence>
<dbReference type="EMBL" id="JACHGY010000001">
    <property type="protein sequence ID" value="MBB6429057.1"/>
    <property type="molecule type" value="Genomic_DNA"/>
</dbReference>
<dbReference type="RefSeq" id="WP_184676657.1">
    <property type="nucleotide sequence ID" value="NZ_JACHGY010000001.1"/>
</dbReference>
<protein>
    <recommendedName>
        <fullName evidence="3">Zinc-binding metallo-peptidase</fullName>
    </recommendedName>
</protein>
<comment type="caution">
    <text evidence="1">The sequence shown here is derived from an EMBL/GenBank/DDBJ whole genome shotgun (WGS) entry which is preliminary data.</text>
</comment>
<name>A0A7X0H4D0_9BACT</name>
<accession>A0A7X0H4D0</accession>
<gene>
    <name evidence="1" type="ORF">HNQ40_000863</name>
</gene>
<dbReference type="AlphaFoldDB" id="A0A7X0H4D0"/>
<organism evidence="1 2">
    <name type="scientific">Algisphaera agarilytica</name>
    <dbReference type="NCBI Taxonomy" id="1385975"/>
    <lineage>
        <taxon>Bacteria</taxon>
        <taxon>Pseudomonadati</taxon>
        <taxon>Planctomycetota</taxon>
        <taxon>Phycisphaerae</taxon>
        <taxon>Phycisphaerales</taxon>
        <taxon>Phycisphaeraceae</taxon>
        <taxon>Algisphaera</taxon>
    </lineage>
</organism>
<sequence length="347" mass="40302">MPRPTPAKSAASLSRLSDADLLDLRFCDLKLTIQPPLAKRIDRLYADLAEKGLPHFRPHCWLSSEWFSPDGVPGIAIPFYLAHPRLAKLEKSQMLSVEGGNEKDCLRILRHEAGHCIDTAYRLHRRKRWRELFGSFAAPYPDTYKPRPNSRKFVTHLDGWYAQAHPAEDFAETFAVWLQPRSRWKSQYRGWPALQKLEYVDQLMAEIAASPSPAPVRSRKQIESIRNDKRTLREHYRQKKLQYADAFPEFFDADLRKIFSDDKRFAHRPTAASFLRRVQPELRDTVARWTGTHAYTIDQVLRDMIDRCKELHLRLAVPESKARSEATMMVTVQTMNYMLSGHHPVAL</sequence>
<evidence type="ECO:0000313" key="1">
    <source>
        <dbReference type="EMBL" id="MBB6429057.1"/>
    </source>
</evidence>
<dbReference type="InterPro" id="IPR031321">
    <property type="entry name" value="UCP012641"/>
</dbReference>
<dbReference type="Proteomes" id="UP000541810">
    <property type="component" value="Unassembled WGS sequence"/>
</dbReference>
<dbReference type="Gene3D" id="3.40.390.70">
    <property type="match status" value="1"/>
</dbReference>